<organism evidence="4 5">
    <name type="scientific">Nonomuraea ferruginea</name>
    <dbReference type="NCBI Taxonomy" id="46174"/>
    <lineage>
        <taxon>Bacteria</taxon>
        <taxon>Bacillati</taxon>
        <taxon>Actinomycetota</taxon>
        <taxon>Actinomycetes</taxon>
        <taxon>Streptosporangiales</taxon>
        <taxon>Streptosporangiaceae</taxon>
        <taxon>Nonomuraea</taxon>
    </lineage>
</organism>
<comment type="caution">
    <text evidence="4">The sequence shown here is derived from an EMBL/GenBank/DDBJ whole genome shotgun (WGS) entry which is preliminary data.</text>
</comment>
<accession>A0ABT4T0V2</accession>
<evidence type="ECO:0000259" key="3">
    <source>
        <dbReference type="PROSITE" id="PS50837"/>
    </source>
</evidence>
<evidence type="ECO:0000256" key="2">
    <source>
        <dbReference type="SAM" id="Phobius"/>
    </source>
</evidence>
<protein>
    <submittedName>
        <fullName evidence="4">NACHT domain-containing protein</fullName>
    </submittedName>
</protein>
<reference evidence="4 5" key="1">
    <citation type="submission" date="2022-11" db="EMBL/GenBank/DDBJ databases">
        <title>Nonomuraea corallina sp. nov., a new species of the genus Nonomuraea isolated from sea side sediment in Thai sea.</title>
        <authorList>
            <person name="Ngamcharungchit C."/>
            <person name="Matsumoto A."/>
            <person name="Suriyachadkun C."/>
            <person name="Panbangred W."/>
            <person name="Inahashi Y."/>
            <person name="Intra B."/>
        </authorList>
    </citation>
    <scope>NUCLEOTIDE SEQUENCE [LARGE SCALE GENOMIC DNA]</scope>
    <source>
        <strain evidence="4 5">DSM 43553</strain>
    </source>
</reference>
<dbReference type="InterPro" id="IPR007111">
    <property type="entry name" value="NACHT_NTPase"/>
</dbReference>
<dbReference type="Pfam" id="PF05729">
    <property type="entry name" value="NACHT"/>
    <property type="match status" value="1"/>
</dbReference>
<feature type="transmembrane region" description="Helical" evidence="2">
    <location>
        <begin position="599"/>
        <end position="618"/>
    </location>
</feature>
<dbReference type="PROSITE" id="PS00675">
    <property type="entry name" value="SIGMA54_INTERACT_1"/>
    <property type="match status" value="1"/>
</dbReference>
<feature type="transmembrane region" description="Helical" evidence="2">
    <location>
        <begin position="765"/>
        <end position="788"/>
    </location>
</feature>
<dbReference type="Gene3D" id="3.40.50.300">
    <property type="entry name" value="P-loop containing nucleotide triphosphate hydrolases"/>
    <property type="match status" value="1"/>
</dbReference>
<sequence length="912" mass="94940">MTAERPRPPGPGTAGTADFVRSLALLRQWAGEPSLSRLRVLGGQTSTADGTKVDALPKSTTSHVLRQTDRLPRWDFVRAFVTACFHYCDHPPELIPAELERWRAARAALAEPAAPAPEPPPADVPLPDPAVRLLARRVLREEDRARKGLLGGYSLAPLPFGPDDASGGGAAHDLHAIGRFFGGLRPRRLLVVGESGAGKTVLAVELVLQLLEPLLGGRPGRDRPVPVRLNAARWTLGRPFESWLAEQLAQQFGVAARDAHRLVRDRLVLPVVDGLDELDPEPSSGPPRRAIGLLAELNRYSDLSGRRPGAVVVTCRADRHAELRAAGAGLDNAALIRLRHLNTEQIGTYLRARWPDGHPFAPHRDAVHAALSGPAGEAVHAALATPWRLLLTVTAVESGGDPDDLLHADPDADPAAGAALIAGRLLDAYVPAATHLAPRTPHGTPYRPDQVRSWLVRLAAHLHDQSTLATEADRPRPGFLTHLRGQLARKAGLDAAVPGLGLRPRRQAGRGAKADGPTSGLSAHLRGQAGRGAEADGPPPGLGPHPRGQVGGAAGVGGSVPGLGPRLGGRVGRMSPGLTAIDLVPHLLWPIGGRRRVRVLHSLGCVVFAVIAMLAFWTGSAAGELPDQSLTLALMAGWVGIATVLSLAPWPAAAGGRTGVPRRRRVTGGLVGALAGVPVGVLGGLTGLALTGGRAFGPGFAVVAGGTGGLVLGAVIGLTAAGRPGAERMTVPEAIRAEPLTLLGFGLCGALTGLPPLRLAGAGPLPLAAGVAAAFVLAFALGVVFTIATGGWSKDAELAHPREALHRNAVIGLAFGLIGGVAAFLVFLMNHDVAESLLCALVGGVTFGLAFGAIAWARTMIGLAVAAARGLLPLRLWAFLDWACEANLLRVSGATYQFRHRELQDFLTPGDR</sequence>
<feature type="domain" description="NACHT" evidence="3">
    <location>
        <begin position="187"/>
        <end position="318"/>
    </location>
</feature>
<dbReference type="InterPro" id="IPR027417">
    <property type="entry name" value="P-loop_NTPase"/>
</dbReference>
<feature type="compositionally biased region" description="Gly residues" evidence="1">
    <location>
        <begin position="549"/>
        <end position="561"/>
    </location>
</feature>
<feature type="transmembrane region" description="Helical" evidence="2">
    <location>
        <begin position="666"/>
        <end position="690"/>
    </location>
</feature>
<feature type="transmembrane region" description="Helical" evidence="2">
    <location>
        <begin position="740"/>
        <end position="759"/>
    </location>
</feature>
<keyword evidence="2" id="KW-0812">Transmembrane</keyword>
<evidence type="ECO:0000256" key="1">
    <source>
        <dbReference type="SAM" id="MobiDB-lite"/>
    </source>
</evidence>
<dbReference type="Proteomes" id="UP001212498">
    <property type="component" value="Unassembled WGS sequence"/>
</dbReference>
<proteinExistence type="predicted"/>
<evidence type="ECO:0000313" key="5">
    <source>
        <dbReference type="Proteomes" id="UP001212498"/>
    </source>
</evidence>
<dbReference type="EMBL" id="JAPNUD010000053">
    <property type="protein sequence ID" value="MDA0642889.1"/>
    <property type="molecule type" value="Genomic_DNA"/>
</dbReference>
<feature type="transmembrane region" description="Helical" evidence="2">
    <location>
        <begin position="835"/>
        <end position="857"/>
    </location>
</feature>
<dbReference type="RefSeq" id="WP_271277319.1">
    <property type="nucleotide sequence ID" value="NZ_BAABFD010000010.1"/>
</dbReference>
<feature type="transmembrane region" description="Helical" evidence="2">
    <location>
        <begin position="696"/>
        <end position="719"/>
    </location>
</feature>
<keyword evidence="2" id="KW-0472">Membrane</keyword>
<evidence type="ECO:0000313" key="4">
    <source>
        <dbReference type="EMBL" id="MDA0642889.1"/>
    </source>
</evidence>
<dbReference type="SUPFAM" id="SSF52540">
    <property type="entry name" value="P-loop containing nucleoside triphosphate hydrolases"/>
    <property type="match status" value="1"/>
</dbReference>
<feature type="region of interest" description="Disordered" evidence="1">
    <location>
        <begin position="498"/>
        <end position="561"/>
    </location>
</feature>
<dbReference type="InterPro" id="IPR025662">
    <property type="entry name" value="Sigma_54_int_dom_ATP-bd_1"/>
</dbReference>
<dbReference type="PROSITE" id="PS50837">
    <property type="entry name" value="NACHT"/>
    <property type="match status" value="1"/>
</dbReference>
<keyword evidence="2" id="KW-1133">Transmembrane helix</keyword>
<feature type="transmembrane region" description="Helical" evidence="2">
    <location>
        <begin position="809"/>
        <end position="829"/>
    </location>
</feature>
<keyword evidence="5" id="KW-1185">Reference proteome</keyword>
<feature type="transmembrane region" description="Helical" evidence="2">
    <location>
        <begin position="630"/>
        <end position="654"/>
    </location>
</feature>
<name>A0ABT4T0V2_9ACTN</name>
<gene>
    <name evidence="4" type="ORF">OUY24_19855</name>
</gene>